<proteinExistence type="predicted"/>
<dbReference type="PANTHER" id="PTHR43194:SF2">
    <property type="entry name" value="PEROXISOMAL MEMBRANE PROTEIN LPX1"/>
    <property type="match status" value="1"/>
</dbReference>
<feature type="domain" description="AB hydrolase-1" evidence="1">
    <location>
        <begin position="70"/>
        <end position="294"/>
    </location>
</feature>
<dbReference type="EMBL" id="AP027081">
    <property type="protein sequence ID" value="BDU77531.1"/>
    <property type="molecule type" value="Genomic_DNA"/>
</dbReference>
<reference evidence="2" key="1">
    <citation type="journal article" date="2023" name="Int. J. Syst. Evol. Microbiol.">
        <title>Mesoterricola silvestris gen. nov., sp. nov., Mesoterricola sediminis sp. nov., Geothrix oryzae sp. nov., Geothrix edaphica sp. nov., Geothrix rubra sp. nov., and Geothrix limicola sp. nov., six novel members of Acidobacteriota isolated from soils.</title>
        <authorList>
            <person name="Itoh H."/>
            <person name="Sugisawa Y."/>
            <person name="Mise K."/>
            <person name="Xu Z."/>
            <person name="Kuniyasu M."/>
            <person name="Ushijima N."/>
            <person name="Kawano K."/>
            <person name="Kobayashi E."/>
            <person name="Shiratori Y."/>
            <person name="Masuda Y."/>
            <person name="Senoo K."/>
        </authorList>
    </citation>
    <scope>NUCLEOTIDE SEQUENCE</scope>
    <source>
        <strain evidence="2">W786</strain>
    </source>
</reference>
<dbReference type="SUPFAM" id="SSF53474">
    <property type="entry name" value="alpha/beta-Hydrolases"/>
    <property type="match status" value="1"/>
</dbReference>
<organism evidence="2 3">
    <name type="scientific">Mesoterricola sediminis</name>
    <dbReference type="NCBI Taxonomy" id="2927980"/>
    <lineage>
        <taxon>Bacteria</taxon>
        <taxon>Pseudomonadati</taxon>
        <taxon>Acidobacteriota</taxon>
        <taxon>Holophagae</taxon>
        <taxon>Holophagales</taxon>
        <taxon>Holophagaceae</taxon>
        <taxon>Mesoterricola</taxon>
    </lineage>
</organism>
<dbReference type="RefSeq" id="WP_243333029.1">
    <property type="nucleotide sequence ID" value="NZ_AP027081.1"/>
</dbReference>
<dbReference type="InterPro" id="IPR029058">
    <property type="entry name" value="AB_hydrolase_fold"/>
</dbReference>
<dbReference type="AlphaFoldDB" id="A0AA48GQS2"/>
<dbReference type="KEGG" id="msea:METESE_24890"/>
<protein>
    <submittedName>
        <fullName evidence="2">Alpha/beta hydrolase</fullName>
    </submittedName>
</protein>
<dbReference type="InterPro" id="IPR000073">
    <property type="entry name" value="AB_hydrolase_1"/>
</dbReference>
<dbReference type="PRINTS" id="PR00111">
    <property type="entry name" value="ABHYDROLASE"/>
</dbReference>
<accession>A0AA48GQS2</accession>
<dbReference type="PANTHER" id="PTHR43194">
    <property type="entry name" value="HYDROLASE ALPHA/BETA FOLD FAMILY"/>
    <property type="match status" value="1"/>
</dbReference>
<dbReference type="GO" id="GO:0016787">
    <property type="term" value="F:hydrolase activity"/>
    <property type="evidence" value="ECO:0007669"/>
    <property type="project" value="UniProtKB-KW"/>
</dbReference>
<evidence type="ECO:0000313" key="2">
    <source>
        <dbReference type="EMBL" id="BDU77531.1"/>
    </source>
</evidence>
<dbReference type="Proteomes" id="UP001228113">
    <property type="component" value="Chromosome"/>
</dbReference>
<dbReference type="InterPro" id="IPR050228">
    <property type="entry name" value="Carboxylesterase_BioH"/>
</dbReference>
<evidence type="ECO:0000259" key="1">
    <source>
        <dbReference type="Pfam" id="PF12697"/>
    </source>
</evidence>
<dbReference type="Gene3D" id="3.40.50.1820">
    <property type="entry name" value="alpha/beta hydrolase"/>
    <property type="match status" value="1"/>
</dbReference>
<evidence type="ECO:0000313" key="3">
    <source>
        <dbReference type="Proteomes" id="UP001228113"/>
    </source>
</evidence>
<keyword evidence="3" id="KW-1185">Reference proteome</keyword>
<gene>
    <name evidence="2" type="ORF">METESE_24890</name>
</gene>
<dbReference type="Pfam" id="PF12697">
    <property type="entry name" value="Abhydrolase_6"/>
    <property type="match status" value="1"/>
</dbReference>
<keyword evidence="2" id="KW-0378">Hydrolase</keyword>
<sequence>MNTLTILIAAVAATVCAVGVAAGRKVMKDPLKLYNRAARRSLVSKGLRQIQVASPSGPQSAFVGGEGPVLVLLHGAGDQAGTWSRVAPELLEGRTLILPDLAGHGDSAPAEGPIDTSAVYHGLEAILASELKGRKAVVAGNSLGAWMAMVLADRHPDWVERVIAINGGPLIGTSSVRLLPRTREEAREAFAALRDPGSPAVPDAVLDEMVRDAPTSPLARFASTAATMLPWVMDEAKLRTFQTPVTLVWGVSDRMMDLAYADRMLQALPGARLIRIEGCGHVPHQESPARFLEAFRQAL</sequence>
<name>A0AA48GQS2_9BACT</name>